<dbReference type="PANTHER" id="PTHR46086:SF19">
    <property type="entry name" value="TRIACYLGLYCEROL LIPASE"/>
    <property type="match status" value="1"/>
</dbReference>
<organism evidence="3 4">
    <name type="scientific">Tagetes erecta</name>
    <name type="common">African marigold</name>
    <dbReference type="NCBI Taxonomy" id="13708"/>
    <lineage>
        <taxon>Eukaryota</taxon>
        <taxon>Viridiplantae</taxon>
        <taxon>Streptophyta</taxon>
        <taxon>Embryophyta</taxon>
        <taxon>Tracheophyta</taxon>
        <taxon>Spermatophyta</taxon>
        <taxon>Magnoliopsida</taxon>
        <taxon>eudicotyledons</taxon>
        <taxon>Gunneridae</taxon>
        <taxon>Pentapetalae</taxon>
        <taxon>asterids</taxon>
        <taxon>campanulids</taxon>
        <taxon>Asterales</taxon>
        <taxon>Asteraceae</taxon>
        <taxon>Asteroideae</taxon>
        <taxon>Heliantheae alliance</taxon>
        <taxon>Tageteae</taxon>
        <taxon>Tagetes</taxon>
    </lineage>
</organism>
<accession>A0AAD8L4V4</accession>
<protein>
    <recommendedName>
        <fullName evidence="2">Fungal lipase-type domain-containing protein</fullName>
    </recommendedName>
</protein>
<proteinExistence type="predicted"/>
<dbReference type="PANTHER" id="PTHR46086">
    <property type="entry name" value="ALPHA/BETA-HYDROLASES SUPERFAMILY PROTEIN"/>
    <property type="match status" value="1"/>
</dbReference>
<keyword evidence="4" id="KW-1185">Reference proteome</keyword>
<evidence type="ECO:0000259" key="2">
    <source>
        <dbReference type="Pfam" id="PF01764"/>
    </source>
</evidence>
<dbReference type="CDD" id="cd00519">
    <property type="entry name" value="Lipase_3"/>
    <property type="match status" value="1"/>
</dbReference>
<dbReference type="Pfam" id="PF01764">
    <property type="entry name" value="Lipase_3"/>
    <property type="match status" value="1"/>
</dbReference>
<name>A0AAD8L4V4_TARER</name>
<sequence>MTTEGMTGKTLCDKSFCEDHLLLSPKDVGFWDLTKLLFSKNIGKRKFIDCPDGTTEESWGRRFVIFASIVAQKVLHLLYKPSNWLGSAVEFMPNLMQANGGFFKLLLNTVSGKIVLPNKESGDYLTAIGLWDIRRDLDDKIKHEDPRYTSALAVMAAKSAYENEAYIKETVEKHWKMEFLEYFSCWNDYEEGNTTQGFMWSGKYGDYELIGVCFRGTSPFNTKDWSSDVDLSWYQLPGIGKVHAGFLKALGLQKSQGWPTDIQPDNQKSYAYYTIRQKLKERLQNNPNAKFIVTGHSLGAALSVVFPAVLAYHKETVLLSRLEGVYTFGQPRVGDHKFGEYMKEVLVTHGMRYHRFVYCNDLVPRVPFDSSDRYFKHFGDCHYYNSFYKGQVLPEEPNKNYFSILAIIPMFANAFWELVRSFIMYYQNGPEYVETYTCRGWRVVGLLIAGLPAHGPPDYVNLTRLGSPELFMTSSVNQSTNGAY</sequence>
<dbReference type="InterPro" id="IPR029058">
    <property type="entry name" value="AB_hydrolase_fold"/>
</dbReference>
<evidence type="ECO:0000256" key="1">
    <source>
        <dbReference type="ARBA" id="ARBA00022801"/>
    </source>
</evidence>
<dbReference type="InterPro" id="IPR044819">
    <property type="entry name" value="OBL-like"/>
</dbReference>
<evidence type="ECO:0000313" key="3">
    <source>
        <dbReference type="EMBL" id="KAK1433073.1"/>
    </source>
</evidence>
<dbReference type="InterPro" id="IPR002921">
    <property type="entry name" value="Fungal_lipase-type"/>
</dbReference>
<reference evidence="3" key="1">
    <citation type="journal article" date="2023" name="bioRxiv">
        <title>Improved chromosome-level genome assembly for marigold (Tagetes erecta).</title>
        <authorList>
            <person name="Jiang F."/>
            <person name="Yuan L."/>
            <person name="Wang S."/>
            <person name="Wang H."/>
            <person name="Xu D."/>
            <person name="Wang A."/>
            <person name="Fan W."/>
        </authorList>
    </citation>
    <scope>NUCLEOTIDE SEQUENCE</scope>
    <source>
        <strain evidence="3">WSJ</strain>
        <tissue evidence="3">Leaf</tissue>
    </source>
</reference>
<dbReference type="Gene3D" id="3.40.50.1820">
    <property type="entry name" value="alpha/beta hydrolase"/>
    <property type="match status" value="1"/>
</dbReference>
<dbReference type="SUPFAM" id="SSF53474">
    <property type="entry name" value="alpha/beta-Hydrolases"/>
    <property type="match status" value="1"/>
</dbReference>
<dbReference type="GO" id="GO:0006629">
    <property type="term" value="P:lipid metabolic process"/>
    <property type="evidence" value="ECO:0007669"/>
    <property type="project" value="InterPro"/>
</dbReference>
<dbReference type="EMBL" id="JAUHHV010000002">
    <property type="protein sequence ID" value="KAK1433073.1"/>
    <property type="molecule type" value="Genomic_DNA"/>
</dbReference>
<dbReference type="AlphaFoldDB" id="A0AAD8L4V4"/>
<comment type="caution">
    <text evidence="3">The sequence shown here is derived from an EMBL/GenBank/DDBJ whole genome shotgun (WGS) entry which is preliminary data.</text>
</comment>
<gene>
    <name evidence="3" type="ORF">QVD17_09979</name>
</gene>
<feature type="domain" description="Fungal lipase-type" evidence="2">
    <location>
        <begin position="212"/>
        <end position="369"/>
    </location>
</feature>
<evidence type="ECO:0000313" key="4">
    <source>
        <dbReference type="Proteomes" id="UP001229421"/>
    </source>
</evidence>
<keyword evidence="1" id="KW-0378">Hydrolase</keyword>
<dbReference type="GO" id="GO:0004806">
    <property type="term" value="F:triacylglycerol lipase activity"/>
    <property type="evidence" value="ECO:0007669"/>
    <property type="project" value="InterPro"/>
</dbReference>
<dbReference type="Proteomes" id="UP001229421">
    <property type="component" value="Unassembled WGS sequence"/>
</dbReference>